<accession>A0A8T4L867</accession>
<reference evidence="1" key="1">
    <citation type="submission" date="2021-03" db="EMBL/GenBank/DDBJ databases">
        <authorList>
            <person name="Jaffe A."/>
        </authorList>
    </citation>
    <scope>NUCLEOTIDE SEQUENCE</scope>
    <source>
        <strain evidence="1">RIFCSPLOWO2_01_FULL_AR10_48_17</strain>
    </source>
</reference>
<name>A0A8T4L867_9ARCH</name>
<evidence type="ECO:0000313" key="2">
    <source>
        <dbReference type="Proteomes" id="UP000675968"/>
    </source>
</evidence>
<reference evidence="1" key="2">
    <citation type="submission" date="2021-05" db="EMBL/GenBank/DDBJ databases">
        <title>Protein family content uncovers lineage relationships and bacterial pathway maintenance mechanisms in DPANN archaea.</title>
        <authorList>
            <person name="Castelle C.J."/>
            <person name="Meheust R."/>
            <person name="Jaffe A.L."/>
            <person name="Seitz K."/>
            <person name="Gong X."/>
            <person name="Baker B.J."/>
            <person name="Banfield J.F."/>
        </authorList>
    </citation>
    <scope>NUCLEOTIDE SEQUENCE</scope>
    <source>
        <strain evidence="1">RIFCSPLOWO2_01_FULL_AR10_48_17</strain>
    </source>
</reference>
<proteinExistence type="predicted"/>
<dbReference type="EMBL" id="JAGVWC010000002">
    <property type="protein sequence ID" value="MBS3060970.1"/>
    <property type="molecule type" value="Genomic_DNA"/>
</dbReference>
<sequence length="220" mass="25917">MPNEAIISSFQTFNQKFPQLVQTQKESKRLIALKRYFEQKMVISLGTIPKGDEWPEIVYPTKMKLRKDMDRLEKMKGDLSKRQNDWQMTLTKAKLEGITTQVKKFSEPAYWKHLSKLVTDADYRKDAESVNLPVHLVSHKRYKPMVEMFVNNLDYRKQLTETVQNSVVYRDNKQLGRYAGELQALRTQQSQKTLTQTKKSISEIDADISMYRELMSWAKK</sequence>
<dbReference type="Proteomes" id="UP000675968">
    <property type="component" value="Unassembled WGS sequence"/>
</dbReference>
<dbReference type="AlphaFoldDB" id="A0A8T4L867"/>
<gene>
    <name evidence="1" type="ORF">J4215_00125</name>
</gene>
<comment type="caution">
    <text evidence="1">The sequence shown here is derived from an EMBL/GenBank/DDBJ whole genome shotgun (WGS) entry which is preliminary data.</text>
</comment>
<organism evidence="1 2">
    <name type="scientific">Candidatus Iainarchaeum sp</name>
    <dbReference type="NCBI Taxonomy" id="3101447"/>
    <lineage>
        <taxon>Archaea</taxon>
        <taxon>Candidatus Iainarchaeota</taxon>
        <taxon>Candidatus Iainarchaeia</taxon>
        <taxon>Candidatus Iainarchaeales</taxon>
        <taxon>Candidatus Iainarchaeaceae</taxon>
        <taxon>Candidatus Iainarchaeum</taxon>
    </lineage>
</organism>
<evidence type="ECO:0000313" key="1">
    <source>
        <dbReference type="EMBL" id="MBS3060970.1"/>
    </source>
</evidence>
<protein>
    <submittedName>
        <fullName evidence="1">Uncharacterized protein</fullName>
    </submittedName>
</protein>